<dbReference type="AlphaFoldDB" id="A0AAN7F167"/>
<dbReference type="PANTHER" id="PTHR34741:SF2">
    <property type="entry name" value="VESICLE TRANSPORT PROTEIN"/>
    <property type="match status" value="1"/>
</dbReference>
<sequence length="184" mass="20797">MNITNIFKEFFLPISTKLLQLFSKFYPQASSSSDAVNPELPDLAARDDAVGVDPTEAARLVVVHRHQHHMDWTDVMIGFCLTSALEIALVSIQVHTQLSATFHLLSLAILFAFVCFSFSELMKSKFLVAAQVFKNFGIFFTITAFFIAVTIPFPPYLKFVTWAIYTIFVFAIFMFIVCSFGLKK</sequence>
<accession>A0AAN7F167</accession>
<feature type="transmembrane region" description="Helical" evidence="1">
    <location>
        <begin position="133"/>
        <end position="153"/>
    </location>
</feature>
<comment type="caution">
    <text evidence="2">The sequence shown here is derived from an EMBL/GenBank/DDBJ whole genome shotgun (WGS) entry which is preliminary data.</text>
</comment>
<feature type="transmembrane region" description="Helical" evidence="1">
    <location>
        <begin position="100"/>
        <end position="121"/>
    </location>
</feature>
<keyword evidence="1" id="KW-0472">Membrane</keyword>
<feature type="transmembrane region" description="Helical" evidence="1">
    <location>
        <begin position="159"/>
        <end position="182"/>
    </location>
</feature>
<reference evidence="2 3" key="1">
    <citation type="journal article" date="2023" name="G3 (Bethesda)">
        <title>A haplotype-resolved chromosome-scale genome for Quercus rubra L. provides insights into the genetics of adaptive traits for red oak species.</title>
        <authorList>
            <person name="Kapoor B."/>
            <person name="Jenkins J."/>
            <person name="Schmutz J."/>
            <person name="Zhebentyayeva T."/>
            <person name="Kuelheim C."/>
            <person name="Coggeshall M."/>
            <person name="Heim C."/>
            <person name="Lasky J.R."/>
            <person name="Leites L."/>
            <person name="Islam-Faridi N."/>
            <person name="Romero-Severson J."/>
            <person name="DeLeo V.L."/>
            <person name="Lucas S.M."/>
            <person name="Lazic D."/>
            <person name="Gailing O."/>
            <person name="Carlson J."/>
            <person name="Staton M."/>
        </authorList>
    </citation>
    <scope>NUCLEOTIDE SEQUENCE [LARGE SCALE GENOMIC DNA]</scope>
    <source>
        <strain evidence="2">Pseudo-F2</strain>
    </source>
</reference>
<evidence type="ECO:0000313" key="2">
    <source>
        <dbReference type="EMBL" id="KAK4583129.1"/>
    </source>
</evidence>
<feature type="transmembrane region" description="Helical" evidence="1">
    <location>
        <begin position="75"/>
        <end position="94"/>
    </location>
</feature>
<gene>
    <name evidence="2" type="ORF">RGQ29_026071</name>
</gene>
<name>A0AAN7F167_QUERU</name>
<dbReference type="PANTHER" id="PTHR34741">
    <property type="entry name" value="IMAP FAMILY MEMBER 1, PUTATIVE-RELATED"/>
    <property type="match status" value="1"/>
</dbReference>
<evidence type="ECO:0000256" key="1">
    <source>
        <dbReference type="SAM" id="Phobius"/>
    </source>
</evidence>
<dbReference type="Proteomes" id="UP001324115">
    <property type="component" value="Unassembled WGS sequence"/>
</dbReference>
<proteinExistence type="predicted"/>
<protein>
    <submittedName>
        <fullName evidence="2">Uncharacterized protein</fullName>
    </submittedName>
</protein>
<organism evidence="2 3">
    <name type="scientific">Quercus rubra</name>
    <name type="common">Northern red oak</name>
    <name type="synonym">Quercus borealis</name>
    <dbReference type="NCBI Taxonomy" id="3512"/>
    <lineage>
        <taxon>Eukaryota</taxon>
        <taxon>Viridiplantae</taxon>
        <taxon>Streptophyta</taxon>
        <taxon>Embryophyta</taxon>
        <taxon>Tracheophyta</taxon>
        <taxon>Spermatophyta</taxon>
        <taxon>Magnoliopsida</taxon>
        <taxon>eudicotyledons</taxon>
        <taxon>Gunneridae</taxon>
        <taxon>Pentapetalae</taxon>
        <taxon>rosids</taxon>
        <taxon>fabids</taxon>
        <taxon>Fagales</taxon>
        <taxon>Fagaceae</taxon>
        <taxon>Quercus</taxon>
    </lineage>
</organism>
<dbReference type="EMBL" id="JAXUIC010000007">
    <property type="protein sequence ID" value="KAK4583129.1"/>
    <property type="molecule type" value="Genomic_DNA"/>
</dbReference>
<keyword evidence="1" id="KW-0812">Transmembrane</keyword>
<keyword evidence="1" id="KW-1133">Transmembrane helix</keyword>
<evidence type="ECO:0000313" key="3">
    <source>
        <dbReference type="Proteomes" id="UP001324115"/>
    </source>
</evidence>
<keyword evidence="3" id="KW-1185">Reference proteome</keyword>